<evidence type="ECO:0000256" key="3">
    <source>
        <dbReference type="SAM" id="Phobius"/>
    </source>
</evidence>
<keyword evidence="3" id="KW-0812">Transmembrane</keyword>
<dbReference type="InterPro" id="IPR052072">
    <property type="entry name" value="Vascular_dev_regulator"/>
</dbReference>
<evidence type="ECO:0000313" key="5">
    <source>
        <dbReference type="EMBL" id="KAF3848360.1"/>
    </source>
</evidence>
<dbReference type="PANTHER" id="PTHR16027:SF6">
    <property type="entry name" value="DILUTE DOMAIN-CONTAINING PROTEIN"/>
    <property type="match status" value="1"/>
</dbReference>
<accession>A0A7J5YG56</accession>
<feature type="coiled-coil region" evidence="1">
    <location>
        <begin position="564"/>
        <end position="629"/>
    </location>
</feature>
<comment type="caution">
    <text evidence="5">The sequence shown here is derived from an EMBL/GenBank/DDBJ whole genome shotgun (WGS) entry which is preliminary data.</text>
</comment>
<dbReference type="PANTHER" id="PTHR16027">
    <property type="entry name" value="DILUTE DOMAIN-CONTAINING PROTEIN YPR089W"/>
    <property type="match status" value="1"/>
</dbReference>
<name>A0A7J5YG56_DISMA</name>
<feature type="transmembrane region" description="Helical" evidence="3">
    <location>
        <begin position="1067"/>
        <end position="1086"/>
    </location>
</feature>
<dbReference type="SMART" id="SM01132">
    <property type="entry name" value="DIL"/>
    <property type="match status" value="1"/>
</dbReference>
<feature type="domain" description="Dilute" evidence="4">
    <location>
        <begin position="706"/>
        <end position="977"/>
    </location>
</feature>
<evidence type="ECO:0000256" key="1">
    <source>
        <dbReference type="SAM" id="Coils"/>
    </source>
</evidence>
<feature type="region of interest" description="Disordered" evidence="2">
    <location>
        <begin position="1275"/>
        <end position="1341"/>
    </location>
</feature>
<feature type="coiled-coil region" evidence="1">
    <location>
        <begin position="283"/>
        <end position="317"/>
    </location>
</feature>
<keyword evidence="1" id="KW-0175">Coiled coil</keyword>
<keyword evidence="6" id="KW-1185">Reference proteome</keyword>
<feature type="transmembrane region" description="Helical" evidence="3">
    <location>
        <begin position="1106"/>
        <end position="1131"/>
    </location>
</feature>
<protein>
    <recommendedName>
        <fullName evidence="4">Dilute domain-containing protein</fullName>
    </recommendedName>
</protein>
<keyword evidence="3" id="KW-0472">Membrane</keyword>
<feature type="region of interest" description="Disordered" evidence="2">
    <location>
        <begin position="1515"/>
        <end position="1538"/>
    </location>
</feature>
<sequence length="1538" mass="171385">MLLLYDKCSNVLLLHDKFSNVLLLHDKCSNVLLLYDKCSNVLLLHDKCTNMLLLYDKCSNVLLLHDKFSNVLLLHDKCSNVLLLYDKCGNVLLLYDKCSNMLLLYDKCSNVLLLHDKFSNVLLLHDKCSNVLLLYDKCGNVLLLHDKCSNVLLLYDKCSNVLLLHDKCSNVLLLYDKCTNVLLLHDKCGNVLLLHDKCSNVLLLYDKCSNVLLLYDKCTNVLLLYDKCSNVLLLHDKCGNVLLLYDKCSNVLLLYDKCGNVLLLYDKCSNMLLLYDKCEEGSRASLQEELDEERLRYQNLLKEVSRLEQKYENLKEEQSFSKFAPGHRRNASTLSSQESDSNYTSISTMWGWRQQLWTSRCSAGSETWRRREGGCSSSWSGGGEHRSSEAPPLSEQDAADLTYTSLKDVEVENLKLRKDLLSLQKAVSERAGLSDPTNELQESHALLMSQLRSANEELEARKEEVLILRTQIISSAHKEQSPAHKEQSPIHKEQSPAHQKEQSPSHKEQSPAHLKEQSSDGAIVSEQGSTPPEKQESVCAGECESKRLLEAQLQAQTRRHGDELTALHTQIELLKADIEKKQELLSFTSSLSPEDRDLKELLEKLEKNERKLKKQLRIYMKKVQELEEDTSPLSRQVTVQRKEKDFEGMLELHQDDETLLQMKLIAEISPGSVSSSVPCLPAYILFMCLRHADYINDDQKVESLLTQSINSIKRVLKKNTDDFEMTSFWLANTSRLLHCLKQYSGDQAFMTQNSVKQNEHCLKNFDLAEYRQVLSDLSIQIYQQLIRVAEASIQPMIEREHPQPGGVKPMGYRNRSSSMDLEGGGFTLQALIRQLSLFSCVMSEHGLDPEIRGQVVRQLFHCINAVTLNNLLLRKDVCSWSNGMQLRYNTSQLEEWLRANSLFQSKASVCLEPIIQAAQLLQVKKKTTQDAEAICSLCSALSTQQIVKILNLYTPLNEFEERVTVSFIRSIQNRPQQRPDAGQLLVDTKFSFPVLFPYAPSALSLETLLIPASLGLDFLSRCYLLLTVCFLLLTVCFLLLTVCFLLLTLCFLLLFQNRHQRPDAGQLLVDTKFSFPVLFPYAPSALSLETLLIPASLGLDFLSRCYLLLTVCFLLLTVCFLLLTLCFLLLFQNPQQRPDAGQLLVDTKFSFPVLFPYAPSALSLETLLIPASLGLDFLSRQSLLEFIPDPSGSGLAGSGLAGSGLAGSGSGLAGSGLAGSGSVYLVSWSPMVRVLVLVLVLAAAARALSGDGDGDSGVVCSSHLLLSGCSLSCQLGGGGGEDDEDEDEEALEKMSMSAVGPAVTMSPAPPPWSPPPPEPSDPVQSDSAPEGGGSRSRTLDLKTVSLSLMDSQVLIRLQSPDSNDYLRDDNQLFQIQLWRGGRSTLQNLSSPSLLLVLDQYRVRGQLELLEPDPDPPADPAADPPRRPALIGGLLVLLLLPSGLLLLLKNRIFSYLWPNIPHPKHTLMHFCKSNKGLMLTLRPEEFSSLRLEKTGEAAPPPLPHGPLPHCPLPSEEPSCGGGSGGGNEYVTMSSFMQSD</sequence>
<dbReference type="PROSITE" id="PS51126">
    <property type="entry name" value="DILUTE"/>
    <property type="match status" value="1"/>
</dbReference>
<dbReference type="Pfam" id="PF25966">
    <property type="entry name" value="Myo5a"/>
    <property type="match status" value="1"/>
</dbReference>
<feature type="coiled-coil region" evidence="1">
    <location>
        <begin position="406"/>
        <end position="471"/>
    </location>
</feature>
<feature type="compositionally biased region" description="Acidic residues" evidence="2">
    <location>
        <begin position="1280"/>
        <end position="1290"/>
    </location>
</feature>
<dbReference type="Proteomes" id="UP000518266">
    <property type="component" value="Unassembled WGS sequence"/>
</dbReference>
<proteinExistence type="predicted"/>
<dbReference type="InterPro" id="IPR058662">
    <property type="entry name" value="Myo5a/b_dom"/>
</dbReference>
<dbReference type="EMBL" id="JAAKFY010000012">
    <property type="protein sequence ID" value="KAF3848360.1"/>
    <property type="molecule type" value="Genomic_DNA"/>
</dbReference>
<dbReference type="GO" id="GO:0051020">
    <property type="term" value="F:GTPase binding"/>
    <property type="evidence" value="ECO:0007669"/>
    <property type="project" value="TreeGrafter"/>
</dbReference>
<feature type="compositionally biased region" description="Pro residues" evidence="2">
    <location>
        <begin position="1307"/>
        <end position="1320"/>
    </location>
</feature>
<gene>
    <name evidence="5" type="ORF">F7725_014857</name>
</gene>
<evidence type="ECO:0000313" key="6">
    <source>
        <dbReference type="Proteomes" id="UP000518266"/>
    </source>
</evidence>
<feature type="compositionally biased region" description="Basic and acidic residues" evidence="2">
    <location>
        <begin position="476"/>
        <end position="518"/>
    </location>
</feature>
<feature type="region of interest" description="Disordered" evidence="2">
    <location>
        <begin position="475"/>
        <end position="540"/>
    </location>
</feature>
<dbReference type="InterPro" id="IPR002710">
    <property type="entry name" value="Dilute_dom"/>
</dbReference>
<feature type="transmembrane region" description="Helical" evidence="3">
    <location>
        <begin position="1151"/>
        <end position="1175"/>
    </location>
</feature>
<dbReference type="OrthoDB" id="6108017at2759"/>
<feature type="transmembrane region" description="Helical" evidence="3">
    <location>
        <begin position="1023"/>
        <end position="1055"/>
    </location>
</feature>
<dbReference type="Pfam" id="PF01843">
    <property type="entry name" value="DIL"/>
    <property type="match status" value="1"/>
</dbReference>
<evidence type="ECO:0000256" key="2">
    <source>
        <dbReference type="SAM" id="MobiDB-lite"/>
    </source>
</evidence>
<evidence type="ECO:0000259" key="4">
    <source>
        <dbReference type="PROSITE" id="PS51126"/>
    </source>
</evidence>
<feature type="compositionally biased region" description="Polar residues" evidence="2">
    <location>
        <begin position="1529"/>
        <end position="1538"/>
    </location>
</feature>
<keyword evidence="3" id="KW-1133">Transmembrane helix</keyword>
<organism evidence="5 6">
    <name type="scientific">Dissostichus mawsoni</name>
    <name type="common">Antarctic cod</name>
    <dbReference type="NCBI Taxonomy" id="36200"/>
    <lineage>
        <taxon>Eukaryota</taxon>
        <taxon>Metazoa</taxon>
        <taxon>Chordata</taxon>
        <taxon>Craniata</taxon>
        <taxon>Vertebrata</taxon>
        <taxon>Euteleostomi</taxon>
        <taxon>Actinopterygii</taxon>
        <taxon>Neopterygii</taxon>
        <taxon>Teleostei</taxon>
        <taxon>Neoteleostei</taxon>
        <taxon>Acanthomorphata</taxon>
        <taxon>Eupercaria</taxon>
        <taxon>Perciformes</taxon>
        <taxon>Notothenioidei</taxon>
        <taxon>Nototheniidae</taxon>
        <taxon>Dissostichus</taxon>
    </lineage>
</organism>
<reference evidence="5 6" key="1">
    <citation type="submission" date="2020-03" db="EMBL/GenBank/DDBJ databases">
        <title>Dissostichus mawsoni Genome sequencing and assembly.</title>
        <authorList>
            <person name="Park H."/>
        </authorList>
    </citation>
    <scope>NUCLEOTIDE SEQUENCE [LARGE SCALE GENOMIC DNA]</scope>
    <source>
        <strain evidence="5">DM0001</strain>
        <tissue evidence="5">Muscle</tissue>
    </source>
</reference>
<feature type="region of interest" description="Disordered" evidence="2">
    <location>
        <begin position="368"/>
        <end position="396"/>
    </location>
</feature>
<feature type="transmembrane region" description="Helical" evidence="3">
    <location>
        <begin position="1428"/>
        <end position="1447"/>
    </location>
</feature>